<keyword evidence="2" id="KW-0472">Membrane</keyword>
<feature type="region of interest" description="Disordered" evidence="1">
    <location>
        <begin position="439"/>
        <end position="463"/>
    </location>
</feature>
<organism evidence="3 4">
    <name type="scientific">Cimex lectularius</name>
    <name type="common">Bed bug</name>
    <name type="synonym">Acanthia lectularia</name>
    <dbReference type="NCBI Taxonomy" id="79782"/>
    <lineage>
        <taxon>Eukaryota</taxon>
        <taxon>Metazoa</taxon>
        <taxon>Ecdysozoa</taxon>
        <taxon>Arthropoda</taxon>
        <taxon>Hexapoda</taxon>
        <taxon>Insecta</taxon>
        <taxon>Pterygota</taxon>
        <taxon>Neoptera</taxon>
        <taxon>Paraneoptera</taxon>
        <taxon>Hemiptera</taxon>
        <taxon>Heteroptera</taxon>
        <taxon>Panheteroptera</taxon>
        <taxon>Cimicomorpha</taxon>
        <taxon>Cimicidae</taxon>
        <taxon>Cimex</taxon>
    </lineage>
</organism>
<keyword evidence="4" id="KW-1185">Reference proteome</keyword>
<reference evidence="3" key="1">
    <citation type="submission" date="2022-01" db="UniProtKB">
        <authorList>
            <consortium name="EnsemblMetazoa"/>
        </authorList>
    </citation>
    <scope>IDENTIFICATION</scope>
</reference>
<dbReference type="InterPro" id="IPR013083">
    <property type="entry name" value="Znf_RING/FYVE/PHD"/>
</dbReference>
<name>A0A8I6RQ33_CIMLE</name>
<dbReference type="Gene3D" id="3.30.40.10">
    <property type="entry name" value="Zinc/RING finger domain, C3HC4 (zinc finger)"/>
    <property type="match status" value="1"/>
</dbReference>
<protein>
    <submittedName>
        <fullName evidence="3">Uncharacterized protein</fullName>
    </submittedName>
</protein>
<feature type="transmembrane region" description="Helical" evidence="2">
    <location>
        <begin position="6"/>
        <end position="27"/>
    </location>
</feature>
<dbReference type="OrthoDB" id="6619097at2759"/>
<dbReference type="Proteomes" id="UP000494040">
    <property type="component" value="Unassembled WGS sequence"/>
</dbReference>
<evidence type="ECO:0000313" key="4">
    <source>
        <dbReference type="Proteomes" id="UP000494040"/>
    </source>
</evidence>
<dbReference type="KEGG" id="clec:106667177"/>
<feature type="compositionally biased region" description="Basic and acidic residues" evidence="1">
    <location>
        <begin position="452"/>
        <end position="463"/>
    </location>
</feature>
<proteinExistence type="predicted"/>
<dbReference type="EnsemblMetazoa" id="XM_014394935.2">
    <property type="protein sequence ID" value="XP_014250421.1"/>
    <property type="gene ID" value="LOC106667177"/>
</dbReference>
<sequence>MGVGIASAGISLGLFIGVAASFVYIILAGIKWASERLDPPQDSLDIDRCARCGCKFVDVEDGTCSMCDLTICAHCSIRYKQTWLCATCIKRRDSELIGNNWVLSKYRERIDGTLPSAKYGRRECDVRDFVEKLTENILGGRLDDVRIDYLTEDPQYVHFMDKYEDVLSLTISRLITAVQLIVDGVDEGKKESPRKIHDQLKSLVSDIIVEASSLKLHSSLEGKGRNFGTKTYEDILSTAILNKIIQNVNLGRFQSRMPPLSSKSYKTGRFDGDVQEEIYDDFQQYNSNLYDNLDVNLRKNSGMWPEQDVDILDELLHSDKKIEDIELWKENWVLGKKSNGSSVAMLIPSPNGKVRPLIGDLEVDQLSDLSDIEDEHFLLKESRKNSMNTMLNENANEEQNKPNGVIDVQDGPRKNSFSTNLKSELNGCTVQQPIVEAKNTVFSSTDSNSDDDTSKKEKDREFSEVTHRNTTKVTIFHMEPIKDQTLNRKDRLSVKQLAKHFSEQAAGQTPHSVHSLTGRNLMRDRSSSPLHSNIEYWEGKAKMMKK</sequence>
<dbReference type="AlphaFoldDB" id="A0A8I6RQ33"/>
<dbReference type="RefSeq" id="XP_014250421.1">
    <property type="nucleotide sequence ID" value="XM_014394935.2"/>
</dbReference>
<dbReference type="OMA" id="NTCNIAS"/>
<evidence type="ECO:0000313" key="3">
    <source>
        <dbReference type="EnsemblMetazoa" id="XP_014250421.1"/>
    </source>
</evidence>
<keyword evidence="2" id="KW-1133">Transmembrane helix</keyword>
<dbReference type="SUPFAM" id="SSF57903">
    <property type="entry name" value="FYVE/PHD zinc finger"/>
    <property type="match status" value="1"/>
</dbReference>
<evidence type="ECO:0000256" key="1">
    <source>
        <dbReference type="SAM" id="MobiDB-lite"/>
    </source>
</evidence>
<feature type="compositionally biased region" description="Polar residues" evidence="1">
    <location>
        <begin position="505"/>
        <end position="518"/>
    </location>
</feature>
<dbReference type="GeneID" id="106667177"/>
<feature type="region of interest" description="Disordered" evidence="1">
    <location>
        <begin position="393"/>
        <end position="420"/>
    </location>
</feature>
<feature type="region of interest" description="Disordered" evidence="1">
    <location>
        <begin position="501"/>
        <end position="528"/>
    </location>
</feature>
<accession>A0A8I6RQ33</accession>
<keyword evidence="2" id="KW-0812">Transmembrane</keyword>
<evidence type="ECO:0000256" key="2">
    <source>
        <dbReference type="SAM" id="Phobius"/>
    </source>
</evidence>
<dbReference type="InterPro" id="IPR011011">
    <property type="entry name" value="Znf_FYVE_PHD"/>
</dbReference>